<sequence>MKRPRTRTTITAFCLALFCAIASASFIDGYQLKKWSDASDRVARNSKEISDIHDEAFLIGYIAGASDVGDGLTFCSPPNAKLGQLMGVVRKYLLANPEKWNQPAGLLVLEALKQAFPCK</sequence>
<feature type="chain" id="PRO_5045478788" description="Rap1a immunity protein domain-containing protein" evidence="1">
    <location>
        <begin position="25"/>
        <end position="119"/>
    </location>
</feature>
<dbReference type="EMBL" id="BAAAFN010000006">
    <property type="protein sequence ID" value="GAA0221535.1"/>
    <property type="molecule type" value="Genomic_DNA"/>
</dbReference>
<reference evidence="4" key="1">
    <citation type="journal article" date="2019" name="Int. J. Syst. Evol. Microbiol.">
        <title>The Global Catalogue of Microorganisms (GCM) 10K type strain sequencing project: providing services to taxonomists for standard genome sequencing and annotation.</title>
        <authorList>
            <consortium name="The Broad Institute Genomics Platform"/>
            <consortium name="The Broad Institute Genome Sequencing Center for Infectious Disease"/>
            <person name="Wu L."/>
            <person name="Ma J."/>
        </authorList>
    </citation>
    <scope>NUCLEOTIDE SEQUENCE [LARGE SCALE GENOMIC DNA]</scope>
    <source>
        <strain evidence="4">JCM 16240</strain>
    </source>
</reference>
<dbReference type="RefSeq" id="WP_343820171.1">
    <property type="nucleotide sequence ID" value="NZ_BAAAFN010000006.1"/>
</dbReference>
<dbReference type="Pfam" id="PF18602">
    <property type="entry name" value="Rap1a"/>
    <property type="match status" value="1"/>
</dbReference>
<protein>
    <recommendedName>
        <fullName evidence="2">Rap1a immunity protein domain-containing protein</fullName>
    </recommendedName>
</protein>
<dbReference type="Proteomes" id="UP001501176">
    <property type="component" value="Unassembled WGS sequence"/>
</dbReference>
<organism evidence="3 4">
    <name type="scientific">Castellaniella daejeonensis</name>
    <dbReference type="NCBI Taxonomy" id="659013"/>
    <lineage>
        <taxon>Bacteria</taxon>
        <taxon>Pseudomonadati</taxon>
        <taxon>Pseudomonadota</taxon>
        <taxon>Betaproteobacteria</taxon>
        <taxon>Burkholderiales</taxon>
        <taxon>Alcaligenaceae</taxon>
        <taxon>Castellaniella</taxon>
    </lineage>
</organism>
<evidence type="ECO:0000259" key="2">
    <source>
        <dbReference type="Pfam" id="PF18602"/>
    </source>
</evidence>
<gene>
    <name evidence="3" type="ORF">GCM10009125_08290</name>
</gene>
<keyword evidence="4" id="KW-1185">Reference proteome</keyword>
<comment type="caution">
    <text evidence="3">The sequence shown here is derived from an EMBL/GenBank/DDBJ whole genome shotgun (WGS) entry which is preliminary data.</text>
</comment>
<feature type="signal peptide" evidence="1">
    <location>
        <begin position="1"/>
        <end position="24"/>
    </location>
</feature>
<dbReference type="Gene3D" id="1.10.890.40">
    <property type="match status" value="1"/>
</dbReference>
<dbReference type="InterPro" id="IPR041238">
    <property type="entry name" value="Rap1a"/>
</dbReference>
<feature type="domain" description="Rap1a immunity protein" evidence="2">
    <location>
        <begin position="48"/>
        <end position="118"/>
    </location>
</feature>
<proteinExistence type="predicted"/>
<name>A0ABP3D4V9_9BURK</name>
<evidence type="ECO:0000313" key="4">
    <source>
        <dbReference type="Proteomes" id="UP001501176"/>
    </source>
</evidence>
<evidence type="ECO:0000313" key="3">
    <source>
        <dbReference type="EMBL" id="GAA0221535.1"/>
    </source>
</evidence>
<accession>A0ABP3D4V9</accession>
<keyword evidence="1" id="KW-0732">Signal</keyword>
<evidence type="ECO:0000256" key="1">
    <source>
        <dbReference type="SAM" id="SignalP"/>
    </source>
</evidence>